<evidence type="ECO:0000256" key="6">
    <source>
        <dbReference type="SAM" id="Phobius"/>
    </source>
</evidence>
<feature type="transmembrane region" description="Helical" evidence="6">
    <location>
        <begin position="43"/>
        <end position="61"/>
    </location>
</feature>
<dbReference type="PANTHER" id="PTHR11040">
    <property type="entry name" value="ZINC/IRON TRANSPORTER"/>
    <property type="match status" value="1"/>
</dbReference>
<evidence type="ECO:0000313" key="7">
    <source>
        <dbReference type="EMBL" id="EFJ51462.1"/>
    </source>
</evidence>
<evidence type="ECO:0000256" key="5">
    <source>
        <dbReference type="SAM" id="MobiDB-lite"/>
    </source>
</evidence>
<evidence type="ECO:0000256" key="2">
    <source>
        <dbReference type="ARBA" id="ARBA00022692"/>
    </source>
</evidence>
<keyword evidence="3 6" id="KW-1133">Transmembrane helix</keyword>
<dbReference type="PANTHER" id="PTHR11040:SF205">
    <property type="entry name" value="ZINC TRANSPORTER ZUPT"/>
    <property type="match status" value="1"/>
</dbReference>
<protein>
    <submittedName>
        <fullName evidence="7">Iron-nutrition responsive ZIP family transporter</fullName>
    </submittedName>
</protein>
<accession>D8TM90</accession>
<feature type="transmembrane region" description="Helical" evidence="6">
    <location>
        <begin position="183"/>
        <end position="200"/>
    </location>
</feature>
<evidence type="ECO:0000256" key="4">
    <source>
        <dbReference type="ARBA" id="ARBA00023136"/>
    </source>
</evidence>
<comment type="subcellular location">
    <subcellularLocation>
        <location evidence="1">Membrane</location>
        <topology evidence="1">Multi-pass membrane protein</topology>
    </subcellularLocation>
</comment>
<feature type="transmembrane region" description="Helical" evidence="6">
    <location>
        <begin position="282"/>
        <end position="300"/>
    </location>
</feature>
<feature type="region of interest" description="Disordered" evidence="5">
    <location>
        <begin position="115"/>
        <end position="145"/>
    </location>
</feature>
<keyword evidence="2 6" id="KW-0812">Transmembrane</keyword>
<keyword evidence="4 6" id="KW-0472">Membrane</keyword>
<feature type="transmembrane region" description="Helical" evidence="6">
    <location>
        <begin position="15"/>
        <end position="36"/>
    </location>
</feature>
<dbReference type="AlphaFoldDB" id="D8TM90"/>
<sequence length="336" mass="34571">MAGGCQGISAGRLGVAYACVIGAGVASVAGGLIIIAVPVKNNLFLAASLAFAAGVMLYISVVDIFAGKSVGHFAEAGYDDAYAFTYASICFFCGFPISWALDKLAERLAYQGSEGPSPLAHHPSTSALPEKVQTDDSTSVAGGTLPQQRALTDVESAADLGSQRPSDMDSEQASVKAVRSRKLIHMGILAAMAVALHNMPEGLVTFVGYMDSITSGITTAVAIAIHNIPEGMVISSAVYFGTGRRGRAILWAALAAFTEPLGGLIGLAVVCGGSMTETVFGILFGLVGGIMTYISLKELLPGARSFDPEDRVTTGFLTAGMIIMACSLIAIAFSSP</sequence>
<evidence type="ECO:0000256" key="3">
    <source>
        <dbReference type="ARBA" id="ARBA00022989"/>
    </source>
</evidence>
<dbReference type="STRING" id="3068.D8TM90"/>
<evidence type="ECO:0000313" key="8">
    <source>
        <dbReference type="Proteomes" id="UP000001058"/>
    </source>
</evidence>
<organism evidence="8">
    <name type="scientific">Volvox carteri f. nagariensis</name>
    <dbReference type="NCBI Taxonomy" id="3068"/>
    <lineage>
        <taxon>Eukaryota</taxon>
        <taxon>Viridiplantae</taxon>
        <taxon>Chlorophyta</taxon>
        <taxon>core chlorophytes</taxon>
        <taxon>Chlorophyceae</taxon>
        <taxon>CS clade</taxon>
        <taxon>Chlamydomonadales</taxon>
        <taxon>Volvocaceae</taxon>
        <taxon>Volvox</taxon>
    </lineage>
</organism>
<name>D8TM90_VOLCA</name>
<dbReference type="RefSeq" id="XP_002947414.1">
    <property type="nucleotide sequence ID" value="XM_002947368.1"/>
</dbReference>
<feature type="transmembrane region" description="Helical" evidence="6">
    <location>
        <begin position="312"/>
        <end position="333"/>
    </location>
</feature>
<evidence type="ECO:0000256" key="1">
    <source>
        <dbReference type="ARBA" id="ARBA00004141"/>
    </source>
</evidence>
<dbReference type="OrthoDB" id="262547at2759"/>
<dbReference type="EMBL" id="GL378327">
    <property type="protein sequence ID" value="EFJ51462.1"/>
    <property type="molecule type" value="Genomic_DNA"/>
</dbReference>
<dbReference type="Pfam" id="PF02535">
    <property type="entry name" value="Zip"/>
    <property type="match status" value="1"/>
</dbReference>
<dbReference type="GeneID" id="9620516"/>
<dbReference type="Proteomes" id="UP000001058">
    <property type="component" value="Unassembled WGS sequence"/>
</dbReference>
<feature type="transmembrane region" description="Helical" evidence="6">
    <location>
        <begin position="249"/>
        <end position="270"/>
    </location>
</feature>
<dbReference type="InterPro" id="IPR003689">
    <property type="entry name" value="ZIP"/>
</dbReference>
<dbReference type="InParanoid" id="D8TM90"/>
<dbReference type="eggNOG" id="KOG2474">
    <property type="taxonomic scope" value="Eukaryota"/>
</dbReference>
<proteinExistence type="predicted"/>
<feature type="compositionally biased region" description="Polar residues" evidence="5">
    <location>
        <begin position="135"/>
        <end position="145"/>
    </location>
</feature>
<dbReference type="KEGG" id="vcn:VOLCADRAFT_87788"/>
<dbReference type="GO" id="GO:0016020">
    <property type="term" value="C:membrane"/>
    <property type="evidence" value="ECO:0007669"/>
    <property type="project" value="UniProtKB-SubCell"/>
</dbReference>
<reference evidence="7 8" key="1">
    <citation type="journal article" date="2010" name="Science">
        <title>Genomic analysis of organismal complexity in the multicellular green alga Volvox carteri.</title>
        <authorList>
            <person name="Prochnik S.E."/>
            <person name="Umen J."/>
            <person name="Nedelcu A.M."/>
            <person name="Hallmann A."/>
            <person name="Miller S.M."/>
            <person name="Nishii I."/>
            <person name="Ferris P."/>
            <person name="Kuo A."/>
            <person name="Mitros T."/>
            <person name="Fritz-Laylin L.K."/>
            <person name="Hellsten U."/>
            <person name="Chapman J."/>
            <person name="Simakov O."/>
            <person name="Rensing S.A."/>
            <person name="Terry A."/>
            <person name="Pangilinan J."/>
            <person name="Kapitonov V."/>
            <person name="Jurka J."/>
            <person name="Salamov A."/>
            <person name="Shapiro H."/>
            <person name="Schmutz J."/>
            <person name="Grimwood J."/>
            <person name="Lindquist E."/>
            <person name="Lucas S."/>
            <person name="Grigoriev I.V."/>
            <person name="Schmitt R."/>
            <person name="Kirk D."/>
            <person name="Rokhsar D.S."/>
        </authorList>
    </citation>
    <scope>NUCLEOTIDE SEQUENCE [LARGE SCALE GENOMIC DNA]</scope>
    <source>
        <strain evidence="8">f. Nagariensis / Eve</strain>
    </source>
</reference>
<gene>
    <name evidence="7" type="ORF">VOLCADRAFT_87788</name>
</gene>
<feature type="transmembrane region" description="Helical" evidence="6">
    <location>
        <begin position="81"/>
        <end position="101"/>
    </location>
</feature>
<dbReference type="GO" id="GO:0005385">
    <property type="term" value="F:zinc ion transmembrane transporter activity"/>
    <property type="evidence" value="ECO:0007669"/>
    <property type="project" value="TreeGrafter"/>
</dbReference>
<keyword evidence="8" id="KW-1185">Reference proteome</keyword>